<protein>
    <submittedName>
        <fullName evidence="1">Uncharacterized protein</fullName>
    </submittedName>
</protein>
<dbReference type="EMBL" id="BTSY01000005">
    <property type="protein sequence ID" value="GMT27743.1"/>
    <property type="molecule type" value="Genomic_DNA"/>
</dbReference>
<feature type="non-terminal residue" evidence="1">
    <location>
        <position position="1"/>
    </location>
</feature>
<dbReference type="AlphaFoldDB" id="A0AAV5WAM0"/>
<proteinExistence type="predicted"/>
<evidence type="ECO:0000313" key="1">
    <source>
        <dbReference type="EMBL" id="GMT27743.1"/>
    </source>
</evidence>
<keyword evidence="2" id="KW-1185">Reference proteome</keyword>
<reference evidence="1" key="1">
    <citation type="submission" date="2023-10" db="EMBL/GenBank/DDBJ databases">
        <title>Genome assembly of Pristionchus species.</title>
        <authorList>
            <person name="Yoshida K."/>
            <person name="Sommer R.J."/>
        </authorList>
    </citation>
    <scope>NUCLEOTIDE SEQUENCE</scope>
    <source>
        <strain evidence="1">RS5133</strain>
    </source>
</reference>
<organism evidence="1 2">
    <name type="scientific">Pristionchus fissidentatus</name>
    <dbReference type="NCBI Taxonomy" id="1538716"/>
    <lineage>
        <taxon>Eukaryota</taxon>
        <taxon>Metazoa</taxon>
        <taxon>Ecdysozoa</taxon>
        <taxon>Nematoda</taxon>
        <taxon>Chromadorea</taxon>
        <taxon>Rhabditida</taxon>
        <taxon>Rhabditina</taxon>
        <taxon>Diplogasteromorpha</taxon>
        <taxon>Diplogasteroidea</taxon>
        <taxon>Neodiplogasteridae</taxon>
        <taxon>Pristionchus</taxon>
    </lineage>
</organism>
<comment type="caution">
    <text evidence="1">The sequence shown here is derived from an EMBL/GenBank/DDBJ whole genome shotgun (WGS) entry which is preliminary data.</text>
</comment>
<sequence>AAAALVDEVRIHYPGLVEEEELDELTREISEFVRLDQEEQNKIARSVLIPLKAWRISGYPLLSSKVIVIMNRFEDDFRSLKEPKSKELIEKAISSIYLPQPDYPFIYSSGPMPDDAIHKYGRIDEWMVYYEMCRLSLDLLDERPLRVQVELIGKFPFFYSLCSQRFYYLQALIHSL</sequence>
<dbReference type="Proteomes" id="UP001432322">
    <property type="component" value="Unassembled WGS sequence"/>
</dbReference>
<name>A0AAV5WAM0_9BILA</name>
<accession>A0AAV5WAM0</accession>
<gene>
    <name evidence="1" type="ORF">PFISCL1PPCAC_19040</name>
</gene>
<evidence type="ECO:0000313" key="2">
    <source>
        <dbReference type="Proteomes" id="UP001432322"/>
    </source>
</evidence>